<feature type="region of interest" description="Disordered" evidence="1">
    <location>
        <begin position="121"/>
        <end position="168"/>
    </location>
</feature>
<dbReference type="AlphaFoldDB" id="A0A8E2FBR8"/>
<name>A0A8E2FBR8_9PEZI</name>
<reference evidence="2 3" key="1">
    <citation type="journal article" date="2016" name="Nat. Commun.">
        <title>Ectomycorrhizal ecology is imprinted in the genome of the dominant symbiotic fungus Cenococcum geophilum.</title>
        <authorList>
            <consortium name="DOE Joint Genome Institute"/>
            <person name="Peter M."/>
            <person name="Kohler A."/>
            <person name="Ohm R.A."/>
            <person name="Kuo A."/>
            <person name="Krutzmann J."/>
            <person name="Morin E."/>
            <person name="Arend M."/>
            <person name="Barry K.W."/>
            <person name="Binder M."/>
            <person name="Choi C."/>
            <person name="Clum A."/>
            <person name="Copeland A."/>
            <person name="Grisel N."/>
            <person name="Haridas S."/>
            <person name="Kipfer T."/>
            <person name="LaButti K."/>
            <person name="Lindquist E."/>
            <person name="Lipzen A."/>
            <person name="Maire R."/>
            <person name="Meier B."/>
            <person name="Mihaltcheva S."/>
            <person name="Molinier V."/>
            <person name="Murat C."/>
            <person name="Poggeler S."/>
            <person name="Quandt C.A."/>
            <person name="Sperisen C."/>
            <person name="Tritt A."/>
            <person name="Tisserant E."/>
            <person name="Crous P.W."/>
            <person name="Henrissat B."/>
            <person name="Nehls U."/>
            <person name="Egli S."/>
            <person name="Spatafora J.W."/>
            <person name="Grigoriev I.V."/>
            <person name="Martin F.M."/>
        </authorList>
    </citation>
    <scope>NUCLEOTIDE SEQUENCE [LARGE SCALE GENOMIC DNA]</scope>
    <source>
        <strain evidence="2 3">CBS 207.34</strain>
    </source>
</reference>
<evidence type="ECO:0000313" key="3">
    <source>
        <dbReference type="Proteomes" id="UP000250140"/>
    </source>
</evidence>
<feature type="compositionally biased region" description="Polar residues" evidence="1">
    <location>
        <begin position="121"/>
        <end position="136"/>
    </location>
</feature>
<proteinExistence type="predicted"/>
<organism evidence="2 3">
    <name type="scientific">Glonium stellatum</name>
    <dbReference type="NCBI Taxonomy" id="574774"/>
    <lineage>
        <taxon>Eukaryota</taxon>
        <taxon>Fungi</taxon>
        <taxon>Dikarya</taxon>
        <taxon>Ascomycota</taxon>
        <taxon>Pezizomycotina</taxon>
        <taxon>Dothideomycetes</taxon>
        <taxon>Pleosporomycetidae</taxon>
        <taxon>Gloniales</taxon>
        <taxon>Gloniaceae</taxon>
        <taxon>Glonium</taxon>
    </lineage>
</organism>
<accession>A0A8E2FBR8</accession>
<evidence type="ECO:0000313" key="2">
    <source>
        <dbReference type="EMBL" id="OCL14272.1"/>
    </source>
</evidence>
<evidence type="ECO:0000256" key="1">
    <source>
        <dbReference type="SAM" id="MobiDB-lite"/>
    </source>
</evidence>
<gene>
    <name evidence="2" type="ORF">AOQ84DRAFT_384827</name>
</gene>
<protein>
    <submittedName>
        <fullName evidence="2">Uncharacterized protein</fullName>
    </submittedName>
</protein>
<dbReference type="OrthoDB" id="10474622at2759"/>
<keyword evidence="3" id="KW-1185">Reference proteome</keyword>
<sequence>MLSSNSNLHDSSELEMEITDMQITPADTPPSLTPLRNLFPQYIRKYSIHIKQEMPTDAARCPEPMELDQPSRCPDVIHASSAPLCSYCSCALNESADGLVCDTCLTVLSLAPLNNEPVQSSATWCNDSRSESNTPSLHGVRSGRVSKSSGSESQRSSSSSDWSTRPSFGSPPIRLLTIKSLAERKRKADREKESRAALKIRFQQHEDFVRKNGWGDALNHFKLNKNNSGLSGLVAKKLIVLETSYKVLVWQKDELTRMKKEREEHQAFIHQAAKRIPRSVWEQYGMLGGLANLTLNYEAIPPSATSNPLYFTPESTASPQPDPHLHLSIRGCKPC</sequence>
<feature type="compositionally biased region" description="Low complexity" evidence="1">
    <location>
        <begin position="142"/>
        <end position="167"/>
    </location>
</feature>
<dbReference type="Proteomes" id="UP000250140">
    <property type="component" value="Unassembled WGS sequence"/>
</dbReference>
<dbReference type="EMBL" id="KV748593">
    <property type="protein sequence ID" value="OCL14272.1"/>
    <property type="molecule type" value="Genomic_DNA"/>
</dbReference>